<sequence length="303" mass="31258">MTSTADTAQHPDVPEISDFTEGLLPPSREAELRRHLDTCDECADIRSSLEEIRALLGSAQTPDENMPADVVARIDAALAAEASATPTSSDAPAAVSRETAAESTAAPRPAGRPRGATGPGRSPSRRRRRAVILGTALGAAAVGMSVFLLQSVQGSQDSSGAMADRGVSAAEKSQGDFSDATLEGRVHTLLSKASETPGYDPGKPSLDTKSSPGDLAPGEASPRTPLRAPIVDVPPCVQQGIGRNAPALAAEEGSYEGTAAFLVVLPHATDSTRVQAYVVDAACVDSAPTEKGQLLLTHSYTRP</sequence>
<dbReference type="EMBL" id="CP108169">
    <property type="protein sequence ID" value="WTQ74763.1"/>
    <property type="molecule type" value="Genomic_DNA"/>
</dbReference>
<accession>A0AAU1LTY2</accession>
<keyword evidence="4" id="KW-1133">Transmembrane helix</keyword>
<evidence type="ECO:0000256" key="3">
    <source>
        <dbReference type="SAM" id="MobiDB-lite"/>
    </source>
</evidence>
<feature type="compositionally biased region" description="Low complexity" evidence="3">
    <location>
        <begin position="103"/>
        <end position="122"/>
    </location>
</feature>
<dbReference type="Pfam" id="PF13490">
    <property type="entry name" value="zf-HC2"/>
    <property type="match status" value="1"/>
</dbReference>
<feature type="transmembrane region" description="Helical" evidence="4">
    <location>
        <begin position="130"/>
        <end position="149"/>
    </location>
</feature>
<evidence type="ECO:0000313" key="6">
    <source>
        <dbReference type="EMBL" id="WTQ74763.1"/>
    </source>
</evidence>
<feature type="domain" description="Putative zinc-finger" evidence="5">
    <location>
        <begin position="16"/>
        <end position="43"/>
    </location>
</feature>
<evidence type="ECO:0000256" key="4">
    <source>
        <dbReference type="SAM" id="Phobius"/>
    </source>
</evidence>
<dbReference type="InterPro" id="IPR027383">
    <property type="entry name" value="Znf_put"/>
</dbReference>
<gene>
    <name evidence="6" type="ORF">OG222_17410</name>
</gene>
<feature type="region of interest" description="Disordered" evidence="3">
    <location>
        <begin position="1"/>
        <end position="24"/>
    </location>
</feature>
<protein>
    <submittedName>
        <fullName evidence="6">Anti-sigma factor</fullName>
    </submittedName>
</protein>
<name>A0AAU1LTY2_9ACTN</name>
<feature type="region of interest" description="Disordered" evidence="3">
    <location>
        <begin position="156"/>
        <end position="229"/>
    </location>
</feature>
<reference evidence="6" key="1">
    <citation type="submission" date="2022-10" db="EMBL/GenBank/DDBJ databases">
        <title>The complete genomes of actinobacterial strains from the NBC collection.</title>
        <authorList>
            <person name="Joergensen T.S."/>
            <person name="Alvarez Arevalo M."/>
            <person name="Sterndorff E.B."/>
            <person name="Faurdal D."/>
            <person name="Vuksanovic O."/>
            <person name="Mourched A.-S."/>
            <person name="Charusanti P."/>
            <person name="Shaw S."/>
            <person name="Blin K."/>
            <person name="Weber T."/>
        </authorList>
    </citation>
    <scope>NUCLEOTIDE SEQUENCE</scope>
    <source>
        <strain evidence="6">NBC_00148</strain>
    </source>
</reference>
<keyword evidence="1" id="KW-0805">Transcription regulation</keyword>
<keyword evidence="4" id="KW-0472">Membrane</keyword>
<dbReference type="InterPro" id="IPR041916">
    <property type="entry name" value="Anti_sigma_zinc_sf"/>
</dbReference>
<proteinExistence type="predicted"/>
<keyword evidence="4" id="KW-0812">Transmembrane</keyword>
<feature type="compositionally biased region" description="Low complexity" evidence="3">
    <location>
        <begin position="83"/>
        <end position="95"/>
    </location>
</feature>
<dbReference type="AlphaFoldDB" id="A0AAU1LTY2"/>
<evidence type="ECO:0000256" key="2">
    <source>
        <dbReference type="ARBA" id="ARBA00023163"/>
    </source>
</evidence>
<organism evidence="6">
    <name type="scientific">Streptomyces sp. NBC_00148</name>
    <dbReference type="NCBI Taxonomy" id="2903626"/>
    <lineage>
        <taxon>Bacteria</taxon>
        <taxon>Bacillati</taxon>
        <taxon>Actinomycetota</taxon>
        <taxon>Actinomycetes</taxon>
        <taxon>Kitasatosporales</taxon>
        <taxon>Streptomycetaceae</taxon>
        <taxon>Streptomyces</taxon>
    </lineage>
</organism>
<evidence type="ECO:0000256" key="1">
    <source>
        <dbReference type="ARBA" id="ARBA00023015"/>
    </source>
</evidence>
<evidence type="ECO:0000259" key="5">
    <source>
        <dbReference type="Pfam" id="PF13490"/>
    </source>
</evidence>
<dbReference type="Gene3D" id="1.10.10.1320">
    <property type="entry name" value="Anti-sigma factor, zinc-finger domain"/>
    <property type="match status" value="1"/>
</dbReference>
<keyword evidence="2" id="KW-0804">Transcription</keyword>
<feature type="region of interest" description="Disordered" evidence="3">
    <location>
        <begin position="83"/>
        <end position="127"/>
    </location>
</feature>